<proteinExistence type="predicted"/>
<name>A0A433QCH3_9FUNG</name>
<gene>
    <name evidence="1" type="ORF">BC938DRAFT_483206</name>
</gene>
<accession>A0A433QCH3</accession>
<dbReference type="Proteomes" id="UP000274822">
    <property type="component" value="Unassembled WGS sequence"/>
</dbReference>
<evidence type="ECO:0000313" key="1">
    <source>
        <dbReference type="EMBL" id="RUS27477.1"/>
    </source>
</evidence>
<keyword evidence="2" id="KW-1185">Reference proteome</keyword>
<evidence type="ECO:0000313" key="2">
    <source>
        <dbReference type="Proteomes" id="UP000274822"/>
    </source>
</evidence>
<dbReference type="AlphaFoldDB" id="A0A433QCH3"/>
<protein>
    <submittedName>
        <fullName evidence="1">Uncharacterized protein</fullName>
    </submittedName>
</protein>
<organism evidence="1 2">
    <name type="scientific">Jimgerdemannia flammicorona</name>
    <dbReference type="NCBI Taxonomy" id="994334"/>
    <lineage>
        <taxon>Eukaryota</taxon>
        <taxon>Fungi</taxon>
        <taxon>Fungi incertae sedis</taxon>
        <taxon>Mucoromycota</taxon>
        <taxon>Mucoromycotina</taxon>
        <taxon>Endogonomycetes</taxon>
        <taxon>Endogonales</taxon>
        <taxon>Endogonaceae</taxon>
        <taxon>Jimgerdemannia</taxon>
    </lineage>
</organism>
<reference evidence="1 2" key="1">
    <citation type="journal article" date="2018" name="New Phytol.">
        <title>Phylogenomics of Endogonaceae and evolution of mycorrhizas within Mucoromycota.</title>
        <authorList>
            <person name="Chang Y."/>
            <person name="Desiro A."/>
            <person name="Na H."/>
            <person name="Sandor L."/>
            <person name="Lipzen A."/>
            <person name="Clum A."/>
            <person name="Barry K."/>
            <person name="Grigoriev I.V."/>
            <person name="Martin F.M."/>
            <person name="Stajich J.E."/>
            <person name="Smith M.E."/>
            <person name="Bonito G."/>
            <person name="Spatafora J.W."/>
        </authorList>
    </citation>
    <scope>NUCLEOTIDE SEQUENCE [LARGE SCALE GENOMIC DNA]</scope>
    <source>
        <strain evidence="1 2">AD002</strain>
    </source>
</reference>
<sequence>MVFAGIFGSKELKAFDGRAEGLRSSERPVEDRRGRGNRAADVDEEICEFGWAQAKDGLESGESGDVVAFVCATREVDHDPFHLIWIIEPAMTGLGWQLGNAPCFLDAVAETVEEEVSALAKQRTGFLIPGRTGQCADEQIQG</sequence>
<comment type="caution">
    <text evidence="1">The sequence shown here is derived from an EMBL/GenBank/DDBJ whole genome shotgun (WGS) entry which is preliminary data.</text>
</comment>
<dbReference type="EMBL" id="RBNJ01008310">
    <property type="protein sequence ID" value="RUS27477.1"/>
    <property type="molecule type" value="Genomic_DNA"/>
</dbReference>